<reference evidence="1 2" key="1">
    <citation type="journal article" date="2023" name="Plants (Basel)">
        <title>Bridging the Gap: Combining Genomics and Transcriptomics Approaches to Understand Stylosanthes scabra, an Orphan Legume from the Brazilian Caatinga.</title>
        <authorList>
            <person name="Ferreira-Neto J.R.C."/>
            <person name="da Silva M.D."/>
            <person name="Binneck E."/>
            <person name="de Melo N.F."/>
            <person name="da Silva R.H."/>
            <person name="de Melo A.L.T.M."/>
            <person name="Pandolfi V."/>
            <person name="Bustamante F.O."/>
            <person name="Brasileiro-Vidal A.C."/>
            <person name="Benko-Iseppon A.M."/>
        </authorList>
    </citation>
    <scope>NUCLEOTIDE SEQUENCE [LARGE SCALE GENOMIC DNA]</scope>
    <source>
        <tissue evidence="1">Leaves</tissue>
    </source>
</reference>
<name>A0ABU6WAP8_9FABA</name>
<protein>
    <submittedName>
        <fullName evidence="1">Uncharacterized protein</fullName>
    </submittedName>
</protein>
<accession>A0ABU6WAP8</accession>
<gene>
    <name evidence="1" type="ORF">PIB30_034020</name>
</gene>
<organism evidence="1 2">
    <name type="scientific">Stylosanthes scabra</name>
    <dbReference type="NCBI Taxonomy" id="79078"/>
    <lineage>
        <taxon>Eukaryota</taxon>
        <taxon>Viridiplantae</taxon>
        <taxon>Streptophyta</taxon>
        <taxon>Embryophyta</taxon>
        <taxon>Tracheophyta</taxon>
        <taxon>Spermatophyta</taxon>
        <taxon>Magnoliopsida</taxon>
        <taxon>eudicotyledons</taxon>
        <taxon>Gunneridae</taxon>
        <taxon>Pentapetalae</taxon>
        <taxon>rosids</taxon>
        <taxon>fabids</taxon>
        <taxon>Fabales</taxon>
        <taxon>Fabaceae</taxon>
        <taxon>Papilionoideae</taxon>
        <taxon>50 kb inversion clade</taxon>
        <taxon>dalbergioids sensu lato</taxon>
        <taxon>Dalbergieae</taxon>
        <taxon>Pterocarpus clade</taxon>
        <taxon>Stylosanthes</taxon>
    </lineage>
</organism>
<evidence type="ECO:0000313" key="2">
    <source>
        <dbReference type="Proteomes" id="UP001341840"/>
    </source>
</evidence>
<keyword evidence="2" id="KW-1185">Reference proteome</keyword>
<sequence length="127" mass="14549">MFGHTRRYCPGGASSAKCSKSAPLWLRDMKISSEILRCILLVGPHCHGRGCAVGGSTITQVHWLAVDASCVMVELRRRLSYFQGKPTWKQHHKVSARFIRHVPMKFLKLANSKWMHFLWWSVIAMEL</sequence>
<dbReference type="Proteomes" id="UP001341840">
    <property type="component" value="Unassembled WGS sequence"/>
</dbReference>
<comment type="caution">
    <text evidence="1">The sequence shown here is derived from an EMBL/GenBank/DDBJ whole genome shotgun (WGS) entry which is preliminary data.</text>
</comment>
<proteinExistence type="predicted"/>
<evidence type="ECO:0000313" key="1">
    <source>
        <dbReference type="EMBL" id="MED6183016.1"/>
    </source>
</evidence>
<dbReference type="EMBL" id="JASCZI010181399">
    <property type="protein sequence ID" value="MED6183016.1"/>
    <property type="molecule type" value="Genomic_DNA"/>
</dbReference>